<dbReference type="Gene3D" id="3.30.1330.20">
    <property type="entry name" value="Tubulin/FtsZ, C-terminal domain"/>
    <property type="match status" value="1"/>
</dbReference>
<feature type="domain" description="Tubulin/FtsZ GTPase" evidence="7">
    <location>
        <begin position="12"/>
        <end position="207"/>
    </location>
</feature>
<dbReference type="PRINTS" id="PR00423">
    <property type="entry name" value="CELLDVISFTSZ"/>
</dbReference>
<protein>
    <recommendedName>
        <fullName evidence="5 6">Cell division protein FtsZ</fullName>
    </recommendedName>
</protein>
<dbReference type="Pfam" id="PF12327">
    <property type="entry name" value="FtsZ_C"/>
    <property type="match status" value="1"/>
</dbReference>
<gene>
    <name evidence="5" type="primary">ftsZ</name>
    <name evidence="9" type="ORF">HNR32_001468</name>
</gene>
<evidence type="ECO:0000256" key="5">
    <source>
        <dbReference type="HAMAP-Rule" id="MF_00909"/>
    </source>
</evidence>
<comment type="caution">
    <text evidence="5">Lacks conserved residue(s) required for the propagation of feature annotation.</text>
</comment>
<dbReference type="PANTHER" id="PTHR30314">
    <property type="entry name" value="CELL DIVISION PROTEIN FTSZ-RELATED"/>
    <property type="match status" value="1"/>
</dbReference>
<dbReference type="GO" id="GO:0005525">
    <property type="term" value="F:GTP binding"/>
    <property type="evidence" value="ECO:0007669"/>
    <property type="project" value="UniProtKB-UniRule"/>
</dbReference>
<dbReference type="InterPro" id="IPR037103">
    <property type="entry name" value="Tubulin/FtsZ-like_C"/>
</dbReference>
<evidence type="ECO:0000259" key="8">
    <source>
        <dbReference type="SMART" id="SM00865"/>
    </source>
</evidence>
<dbReference type="SUPFAM" id="SSF55307">
    <property type="entry name" value="Tubulin C-terminal domain-like"/>
    <property type="match status" value="1"/>
</dbReference>
<evidence type="ECO:0000256" key="6">
    <source>
        <dbReference type="NCBIfam" id="TIGR00065"/>
    </source>
</evidence>
<feature type="binding site" evidence="5">
    <location>
        <position position="140"/>
    </location>
    <ligand>
        <name>GTP</name>
        <dbReference type="ChEBI" id="CHEBI:37565"/>
    </ligand>
</feature>
<dbReference type="InterPro" id="IPR008280">
    <property type="entry name" value="Tub_FtsZ_C"/>
</dbReference>
<dbReference type="InterPro" id="IPR024757">
    <property type="entry name" value="FtsZ_C"/>
</dbReference>
<dbReference type="InterPro" id="IPR036525">
    <property type="entry name" value="Tubulin/FtsZ_GTPase_sf"/>
</dbReference>
<dbReference type="GO" id="GO:0051258">
    <property type="term" value="P:protein polymerization"/>
    <property type="evidence" value="ECO:0007669"/>
    <property type="project" value="UniProtKB-UniRule"/>
</dbReference>
<dbReference type="HAMAP" id="MF_00909">
    <property type="entry name" value="FtsZ"/>
    <property type="match status" value="1"/>
</dbReference>
<feature type="binding site" evidence="5">
    <location>
        <begin position="109"/>
        <end position="111"/>
    </location>
    <ligand>
        <name>GTP</name>
        <dbReference type="ChEBI" id="CHEBI:37565"/>
    </ligand>
</feature>
<keyword evidence="4 5" id="KW-0717">Septation</keyword>
<dbReference type="InterPro" id="IPR000158">
    <property type="entry name" value="Cell_div_FtsZ"/>
</dbReference>
<comment type="similarity">
    <text evidence="1 5">Belongs to the FtsZ family.</text>
</comment>
<dbReference type="AlphaFoldDB" id="A0A840UJF9"/>
<keyword evidence="5 9" id="KW-0132">Cell division</keyword>
<feature type="binding site" evidence="5">
    <location>
        <position position="189"/>
    </location>
    <ligand>
        <name>GTP</name>
        <dbReference type="ChEBI" id="CHEBI:37565"/>
    </ligand>
</feature>
<proteinExistence type="inferred from homology"/>
<dbReference type="InterPro" id="IPR003008">
    <property type="entry name" value="Tubulin_FtsZ_GTPase"/>
</dbReference>
<dbReference type="Pfam" id="PF00091">
    <property type="entry name" value="Tubulin"/>
    <property type="match status" value="1"/>
</dbReference>
<evidence type="ECO:0000259" key="7">
    <source>
        <dbReference type="SMART" id="SM00864"/>
    </source>
</evidence>
<dbReference type="RefSeq" id="WP_231038100.1">
    <property type="nucleotide sequence ID" value="NZ_JACHFH010000016.1"/>
</dbReference>
<dbReference type="EMBL" id="JACHFH010000016">
    <property type="protein sequence ID" value="MBB5336320.1"/>
    <property type="molecule type" value="Genomic_DNA"/>
</dbReference>
<sequence length="348" mass="37199">MQENNIKNAIVNIKVIGVGGGGNSVLQRIAKEKNSGMELIAVNTDKKQLETLAQDDITLLQIGGNVTHCLGCGGKVNAGEAAVRDDEDKIKDAIVGADMIFMTAGMGGGTGTGAMPVIAEIARSMGILTVGIVTIPFSFEGSRKKKTALAGVEHMRPFMDAIIVIQNDKLLELQADKKMSLINAFHMADSVLRQAIYCISELILTVGIINVDFADVKSIFKQNSNADAFLGIGEADGAVKAVKAAIESPLIDRKIAGARGIILNISGSASLSLYEVNEATKFIYEQTDEEVNIILGTVIDQKLDKKVRATIIATDFIDDKETAIPTVEAEVHKNEGSKIDLPQFMQKP</sequence>
<evidence type="ECO:0000256" key="4">
    <source>
        <dbReference type="ARBA" id="ARBA00023210"/>
    </source>
</evidence>
<keyword evidence="5" id="KW-0131">Cell cycle</keyword>
<dbReference type="NCBIfam" id="TIGR00065">
    <property type="entry name" value="ftsZ"/>
    <property type="match status" value="1"/>
</dbReference>
<evidence type="ECO:0000256" key="2">
    <source>
        <dbReference type="ARBA" id="ARBA00022741"/>
    </source>
</evidence>
<dbReference type="GO" id="GO:0005737">
    <property type="term" value="C:cytoplasm"/>
    <property type="evidence" value="ECO:0007669"/>
    <property type="project" value="UniProtKB-SubCell"/>
</dbReference>
<evidence type="ECO:0000256" key="3">
    <source>
        <dbReference type="ARBA" id="ARBA00023134"/>
    </source>
</evidence>
<name>A0A840UJF9_9FIRM</name>
<comment type="subunit">
    <text evidence="5">Homodimer. Polymerizes to form a dynamic ring structure in a strictly GTP-dependent manner. Interacts directly with several other division proteins.</text>
</comment>
<dbReference type="GO" id="GO:0000917">
    <property type="term" value="P:division septum assembly"/>
    <property type="evidence" value="ECO:0007669"/>
    <property type="project" value="UniProtKB-KW"/>
</dbReference>
<accession>A0A840UJF9</accession>
<dbReference type="GO" id="GO:0032153">
    <property type="term" value="C:cell division site"/>
    <property type="evidence" value="ECO:0007669"/>
    <property type="project" value="UniProtKB-UniRule"/>
</dbReference>
<dbReference type="SUPFAM" id="SSF52490">
    <property type="entry name" value="Tubulin nucleotide-binding domain-like"/>
    <property type="match status" value="1"/>
</dbReference>
<organism evidence="9 10">
    <name type="scientific">Pectinatus brassicae</name>
    <dbReference type="NCBI Taxonomy" id="862415"/>
    <lineage>
        <taxon>Bacteria</taxon>
        <taxon>Bacillati</taxon>
        <taxon>Bacillota</taxon>
        <taxon>Negativicutes</taxon>
        <taxon>Selenomonadales</taxon>
        <taxon>Selenomonadaceae</taxon>
        <taxon>Pectinatus</taxon>
    </lineage>
</organism>
<keyword evidence="2 5" id="KW-0547">Nucleotide-binding</keyword>
<reference evidence="9 10" key="1">
    <citation type="submission" date="2020-08" db="EMBL/GenBank/DDBJ databases">
        <title>Genomic Encyclopedia of Type Strains, Phase IV (KMG-IV): sequencing the most valuable type-strain genomes for metagenomic binning, comparative biology and taxonomic classification.</title>
        <authorList>
            <person name="Goeker M."/>
        </authorList>
    </citation>
    <scope>NUCLEOTIDE SEQUENCE [LARGE SCALE GENOMIC DNA]</scope>
    <source>
        <strain evidence="9 10">DSM 24661</strain>
    </source>
</reference>
<keyword evidence="5" id="KW-0963">Cytoplasm</keyword>
<dbReference type="SMART" id="SM00865">
    <property type="entry name" value="Tubulin_C"/>
    <property type="match status" value="1"/>
</dbReference>
<feature type="domain" description="Tubulin/FtsZ 2-layer sandwich" evidence="8">
    <location>
        <begin position="209"/>
        <end position="325"/>
    </location>
</feature>
<dbReference type="Proteomes" id="UP000559117">
    <property type="component" value="Unassembled WGS sequence"/>
</dbReference>
<evidence type="ECO:0000256" key="1">
    <source>
        <dbReference type="ARBA" id="ARBA00009690"/>
    </source>
</evidence>
<evidence type="ECO:0000313" key="10">
    <source>
        <dbReference type="Proteomes" id="UP000559117"/>
    </source>
</evidence>
<comment type="function">
    <text evidence="5">Essential cell division protein that forms a contractile ring structure (Z ring) at the future cell division site. The regulation of the ring assembly controls the timing and the location of cell division. One of the functions of the FtsZ ring is to recruit other cell division proteins to the septum to produce a new cell wall between the dividing cells. Binds GTP and shows GTPase activity.</text>
</comment>
<dbReference type="GO" id="GO:0043093">
    <property type="term" value="P:FtsZ-dependent cytokinesis"/>
    <property type="evidence" value="ECO:0007669"/>
    <property type="project" value="UniProtKB-UniRule"/>
</dbReference>
<dbReference type="CDD" id="cd02201">
    <property type="entry name" value="FtsZ_type1"/>
    <property type="match status" value="1"/>
</dbReference>
<feature type="binding site" evidence="5">
    <location>
        <position position="144"/>
    </location>
    <ligand>
        <name>GTP</name>
        <dbReference type="ChEBI" id="CHEBI:37565"/>
    </ligand>
</feature>
<keyword evidence="10" id="KW-1185">Reference proteome</keyword>
<dbReference type="PANTHER" id="PTHR30314:SF3">
    <property type="entry name" value="MITOCHONDRIAL DIVISION PROTEIN FSZA"/>
    <property type="match status" value="1"/>
</dbReference>
<comment type="caution">
    <text evidence="9">The sequence shown here is derived from an EMBL/GenBank/DDBJ whole genome shotgun (WGS) entry which is preliminary data.</text>
</comment>
<dbReference type="Gene3D" id="3.40.50.1440">
    <property type="entry name" value="Tubulin/FtsZ, GTPase domain"/>
    <property type="match status" value="1"/>
</dbReference>
<dbReference type="GO" id="GO:0003924">
    <property type="term" value="F:GTPase activity"/>
    <property type="evidence" value="ECO:0007669"/>
    <property type="project" value="UniProtKB-UniRule"/>
</dbReference>
<comment type="subcellular location">
    <subcellularLocation>
        <location evidence="5">Cytoplasm</location>
    </subcellularLocation>
    <text evidence="5">Assembles at midcell at the inner surface of the cytoplasmic membrane.</text>
</comment>
<keyword evidence="3 5" id="KW-0342">GTP-binding</keyword>
<dbReference type="InterPro" id="IPR018316">
    <property type="entry name" value="Tubulin/FtsZ_2-layer-sand-dom"/>
</dbReference>
<dbReference type="SMART" id="SM00864">
    <property type="entry name" value="Tubulin"/>
    <property type="match status" value="1"/>
</dbReference>
<evidence type="ECO:0000313" key="9">
    <source>
        <dbReference type="EMBL" id="MBB5336320.1"/>
    </source>
</evidence>
<dbReference type="InterPro" id="IPR045061">
    <property type="entry name" value="FtsZ/CetZ"/>
</dbReference>